<feature type="region of interest" description="Disordered" evidence="1">
    <location>
        <begin position="1"/>
        <end position="105"/>
    </location>
</feature>
<evidence type="ECO:0000313" key="2">
    <source>
        <dbReference type="EMBL" id="GJE91510.1"/>
    </source>
</evidence>
<gene>
    <name evidence="2" type="ORF">PsYK624_076600</name>
</gene>
<accession>A0A9P3LDQ8</accession>
<evidence type="ECO:0000313" key="3">
    <source>
        <dbReference type="Proteomes" id="UP000703269"/>
    </source>
</evidence>
<keyword evidence="3" id="KW-1185">Reference proteome</keyword>
<feature type="compositionally biased region" description="Polar residues" evidence="1">
    <location>
        <begin position="52"/>
        <end position="67"/>
    </location>
</feature>
<name>A0A9P3LDQ8_9APHY</name>
<evidence type="ECO:0000256" key="1">
    <source>
        <dbReference type="SAM" id="MobiDB-lite"/>
    </source>
</evidence>
<feature type="compositionally biased region" description="Low complexity" evidence="1">
    <location>
        <begin position="18"/>
        <end position="28"/>
    </location>
</feature>
<protein>
    <submittedName>
        <fullName evidence="2">Uncharacterized protein</fullName>
    </submittedName>
</protein>
<proteinExistence type="predicted"/>
<comment type="caution">
    <text evidence="2">The sequence shown here is derived from an EMBL/GenBank/DDBJ whole genome shotgun (WGS) entry which is preliminary data.</text>
</comment>
<sequence>MSAHFCGRGKHSPRRDVSPSSAPTPASAPREKNPCDATAGDMTHGCGGSARKNPNSVGHRPLQTSAATRGPWSGRATAHVAARHRAAPCRASIGPRRAARPSPQRFQCSQRFRTLEAVLPGPCLNRRGAAFGGTRAVPWRVR</sequence>
<reference evidence="2 3" key="1">
    <citation type="submission" date="2021-08" db="EMBL/GenBank/DDBJ databases">
        <title>Draft Genome Sequence of Phanerochaete sordida strain YK-624.</title>
        <authorList>
            <person name="Mori T."/>
            <person name="Dohra H."/>
            <person name="Suzuki T."/>
            <person name="Kawagishi H."/>
            <person name="Hirai H."/>
        </authorList>
    </citation>
    <scope>NUCLEOTIDE SEQUENCE [LARGE SCALE GENOMIC DNA]</scope>
    <source>
        <strain evidence="2 3">YK-624</strain>
    </source>
</reference>
<dbReference type="Proteomes" id="UP000703269">
    <property type="component" value="Unassembled WGS sequence"/>
</dbReference>
<dbReference type="AlphaFoldDB" id="A0A9P3LDQ8"/>
<dbReference type="EMBL" id="BPQB01000021">
    <property type="protein sequence ID" value="GJE91510.1"/>
    <property type="molecule type" value="Genomic_DNA"/>
</dbReference>
<organism evidence="2 3">
    <name type="scientific">Phanerochaete sordida</name>
    <dbReference type="NCBI Taxonomy" id="48140"/>
    <lineage>
        <taxon>Eukaryota</taxon>
        <taxon>Fungi</taxon>
        <taxon>Dikarya</taxon>
        <taxon>Basidiomycota</taxon>
        <taxon>Agaricomycotina</taxon>
        <taxon>Agaricomycetes</taxon>
        <taxon>Polyporales</taxon>
        <taxon>Phanerochaetaceae</taxon>
        <taxon>Phanerochaete</taxon>
    </lineage>
</organism>